<dbReference type="Proteomes" id="UP001596414">
    <property type="component" value="Unassembled WGS sequence"/>
</dbReference>
<evidence type="ECO:0000313" key="2">
    <source>
        <dbReference type="Proteomes" id="UP001596414"/>
    </source>
</evidence>
<evidence type="ECO:0000313" key="1">
    <source>
        <dbReference type="EMBL" id="MFC7126487.1"/>
    </source>
</evidence>
<dbReference type="EMBL" id="JBHSZQ010000020">
    <property type="protein sequence ID" value="MFC7126487.1"/>
    <property type="molecule type" value="Genomic_DNA"/>
</dbReference>
<evidence type="ECO:0008006" key="3">
    <source>
        <dbReference type="Google" id="ProtNLM"/>
    </source>
</evidence>
<reference evidence="1 2" key="1">
    <citation type="journal article" date="2014" name="Int. J. Syst. Evol. Microbiol.">
        <title>Complete genome sequence of Corynebacterium casei LMG S-19264T (=DSM 44701T), isolated from a smear-ripened cheese.</title>
        <authorList>
            <consortium name="US DOE Joint Genome Institute (JGI-PGF)"/>
            <person name="Walter F."/>
            <person name="Albersmeier A."/>
            <person name="Kalinowski J."/>
            <person name="Ruckert C."/>
        </authorList>
    </citation>
    <scope>NUCLEOTIDE SEQUENCE [LARGE SCALE GENOMIC DNA]</scope>
    <source>
        <strain evidence="1 2">CGMCC 4.7215</strain>
    </source>
</reference>
<accession>A0ABD5X691</accession>
<gene>
    <name evidence="1" type="ORF">ACFQJ7_10635</name>
</gene>
<organism evidence="1 2">
    <name type="scientific">Halovenus rubra</name>
    <dbReference type="NCBI Taxonomy" id="869890"/>
    <lineage>
        <taxon>Archaea</taxon>
        <taxon>Methanobacteriati</taxon>
        <taxon>Methanobacteriota</taxon>
        <taxon>Stenosarchaea group</taxon>
        <taxon>Halobacteria</taxon>
        <taxon>Halobacteriales</taxon>
        <taxon>Haloarculaceae</taxon>
        <taxon>Halovenus</taxon>
    </lineage>
</organism>
<dbReference type="AlphaFoldDB" id="A0ABD5X691"/>
<proteinExistence type="predicted"/>
<dbReference type="RefSeq" id="WP_267636043.1">
    <property type="nucleotide sequence ID" value="NZ_JAODIY010000001.1"/>
</dbReference>
<name>A0ABD5X691_9EURY</name>
<protein>
    <recommendedName>
        <fullName evidence="3">Flagellin N-terminal-like domain-containing protein</fullName>
    </recommendedName>
</protein>
<comment type="caution">
    <text evidence="1">The sequence shown here is derived from an EMBL/GenBank/DDBJ whole genome shotgun (WGS) entry which is preliminary data.</text>
</comment>
<sequence>MQRSQFDNRAMSAFGSILLLLFAIFLLVGTAALFFGALGSDYEQVDPPSVTMAYEYVENPSGDEAVMIKLVRGGQINPKQLRVEVEGANCTAGGTPNDAYNGYDDFGIGEKNWLTAGNTLTIDGDNPEPLCADGRLVLSEVDIDLVWLNPSGNDVILSSWSATES</sequence>